<dbReference type="InterPro" id="IPR001943">
    <property type="entry name" value="UVR_dom"/>
</dbReference>
<feature type="domain" description="EH" evidence="2">
    <location>
        <begin position="19"/>
        <end position="95"/>
    </location>
</feature>
<dbReference type="InterPro" id="IPR011992">
    <property type="entry name" value="EF-hand-dom_pair"/>
</dbReference>
<sequence length="942" mass="97270">MCATNLGSGAVSGQDALGLFSESGLPRDVLARIWDVADSGRRGSLSLDDFSVALRLISLAQRSGAVATSREELATRESALPFAMPTFDSPEEDEFGEFDDAPAPPPVATKANDEEEEFGDFDVSEPVDTIKAPALTLESDDLGEETKDEKSALDNMLGAALRGESIATKKPPARIAAPVLDVPAVLDVPSPVPAFVDNAHASKLSVFDAMADLDVAAATETWDDFADATRAEASDDFGAFSVSAGGDDGGSQPNDFGAFSVSAGGDDGISQANEFGAFSAGGDDGISQAKATDDDGGSQANKFGAFSTAGDDGGSHANEFGAFSAGGDDGISQAKATDDDGGSQANEFGAFSTAGDDGGSHANEFGAFSAMGDDGVSQAKAMDDFGVFSVSAGGNDGGWRANDDDFGAFSAGGKDGDGSQANDDDFGAFSAGGNNGGGSQANNDDFGAFSAGGNDGDGSQANDDDFGAFSAGGNYGDGSQANNDDFGAFSAGGNDGLGDAPHEFGAFDVDFGDFDGPKDEANGITLVDGQRECGLPKVPDNAERPATSGNKDEAGSEGVGRVPVEDDAFASIAAAAQGSGSLLPEPSPKNEEDDVLEEVGEALVRKRWYAEGAAWVAAARRRSELEETKIAMDAAAKELRFEDAITLRSRAAALEAQRQSDDAAEEARRRKARGVPAVAISDALRAVREADPAAARRLGASVRARVAKTGMILSDDDLEEDVDRRLARLEAAEAAAVQRLALDAAGAALYARAWLGGEPQVPPPAWVAVVRAAVDLVDRSLPALREIAALIGEDPTVDDRNRAKKLDDHILALRKAVAVARWVRDAATRAAYDPPAGTLLDAAASELDSIAADLLLAPDHPRHHQEGPSSSFEPPASADALRALPPATCALTLRSFQDDDDDNDDDDVPLHYEGTPFLAPVINFWLNLVSTTPPADYREPPP</sequence>
<dbReference type="GO" id="GO:0006897">
    <property type="term" value="P:endocytosis"/>
    <property type="evidence" value="ECO:0007669"/>
    <property type="project" value="TreeGrafter"/>
</dbReference>
<dbReference type="GO" id="GO:0016197">
    <property type="term" value="P:endosomal transport"/>
    <property type="evidence" value="ECO:0007669"/>
    <property type="project" value="TreeGrafter"/>
</dbReference>
<dbReference type="CDD" id="cd00052">
    <property type="entry name" value="EH"/>
    <property type="match status" value="1"/>
</dbReference>
<dbReference type="InterPro" id="IPR000261">
    <property type="entry name" value="EH_dom"/>
</dbReference>
<gene>
    <name evidence="4" type="ORF">CTAYLR_004928</name>
</gene>
<organism evidence="4 5">
    <name type="scientific">Chrysophaeum taylorii</name>
    <dbReference type="NCBI Taxonomy" id="2483200"/>
    <lineage>
        <taxon>Eukaryota</taxon>
        <taxon>Sar</taxon>
        <taxon>Stramenopiles</taxon>
        <taxon>Ochrophyta</taxon>
        <taxon>Pelagophyceae</taxon>
        <taxon>Pelagomonadales</taxon>
        <taxon>Pelagomonadaceae</taxon>
        <taxon>Chrysophaeum</taxon>
    </lineage>
</organism>
<accession>A0AAD7UPD4</accession>
<feature type="compositionally biased region" description="Acidic residues" evidence="1">
    <location>
        <begin position="91"/>
        <end position="100"/>
    </location>
</feature>
<evidence type="ECO:0000313" key="5">
    <source>
        <dbReference type="Proteomes" id="UP001230188"/>
    </source>
</evidence>
<dbReference type="SUPFAM" id="SSF47473">
    <property type="entry name" value="EF-hand"/>
    <property type="match status" value="1"/>
</dbReference>
<evidence type="ECO:0000313" key="4">
    <source>
        <dbReference type="EMBL" id="KAJ8613834.1"/>
    </source>
</evidence>
<dbReference type="Proteomes" id="UP001230188">
    <property type="component" value="Unassembled WGS sequence"/>
</dbReference>
<reference evidence="4" key="1">
    <citation type="submission" date="2023-01" db="EMBL/GenBank/DDBJ databases">
        <title>Metagenome sequencing of chrysophaentin producing Chrysophaeum taylorii.</title>
        <authorList>
            <person name="Davison J."/>
            <person name="Bewley C."/>
        </authorList>
    </citation>
    <scope>NUCLEOTIDE SEQUENCE</scope>
    <source>
        <strain evidence="4">NIES-1699</strain>
    </source>
</reference>
<evidence type="ECO:0000259" key="3">
    <source>
        <dbReference type="PROSITE" id="PS50151"/>
    </source>
</evidence>
<proteinExistence type="predicted"/>
<keyword evidence="5" id="KW-1185">Reference proteome</keyword>
<evidence type="ECO:0000256" key="1">
    <source>
        <dbReference type="SAM" id="MobiDB-lite"/>
    </source>
</evidence>
<dbReference type="Pfam" id="PF12763">
    <property type="entry name" value="EH"/>
    <property type="match status" value="1"/>
</dbReference>
<dbReference type="PROSITE" id="PS50151">
    <property type="entry name" value="UVR"/>
    <property type="match status" value="1"/>
</dbReference>
<feature type="region of interest" description="Disordered" evidence="1">
    <location>
        <begin position="91"/>
        <end position="118"/>
    </location>
</feature>
<dbReference type="AlphaFoldDB" id="A0AAD7UPD4"/>
<name>A0AAD7UPD4_9STRA</name>
<protein>
    <recommendedName>
        <fullName evidence="6">EH domain-containing protein</fullName>
    </recommendedName>
</protein>
<dbReference type="GO" id="GO:0005737">
    <property type="term" value="C:cytoplasm"/>
    <property type="evidence" value="ECO:0007669"/>
    <property type="project" value="TreeGrafter"/>
</dbReference>
<dbReference type="SMART" id="SM00027">
    <property type="entry name" value="EH"/>
    <property type="match status" value="1"/>
</dbReference>
<dbReference type="PANTHER" id="PTHR11216">
    <property type="entry name" value="EH DOMAIN"/>
    <property type="match status" value="1"/>
</dbReference>
<comment type="caution">
    <text evidence="4">The sequence shown here is derived from an EMBL/GenBank/DDBJ whole genome shotgun (WGS) entry which is preliminary data.</text>
</comment>
<evidence type="ECO:0000259" key="2">
    <source>
        <dbReference type="PROSITE" id="PS50031"/>
    </source>
</evidence>
<feature type="region of interest" description="Disordered" evidence="1">
    <location>
        <begin position="284"/>
        <end position="356"/>
    </location>
</feature>
<feature type="region of interest" description="Disordered" evidence="1">
    <location>
        <begin position="410"/>
        <end position="498"/>
    </location>
</feature>
<dbReference type="GO" id="GO:0005886">
    <property type="term" value="C:plasma membrane"/>
    <property type="evidence" value="ECO:0007669"/>
    <property type="project" value="TreeGrafter"/>
</dbReference>
<evidence type="ECO:0008006" key="6">
    <source>
        <dbReference type="Google" id="ProtNLM"/>
    </source>
</evidence>
<feature type="region of interest" description="Disordered" evidence="1">
    <location>
        <begin position="520"/>
        <end position="596"/>
    </location>
</feature>
<dbReference type="EMBL" id="JAQMWT010000021">
    <property type="protein sequence ID" value="KAJ8613834.1"/>
    <property type="molecule type" value="Genomic_DNA"/>
</dbReference>
<dbReference type="PROSITE" id="PS50031">
    <property type="entry name" value="EH"/>
    <property type="match status" value="1"/>
</dbReference>
<dbReference type="Gene3D" id="1.10.238.10">
    <property type="entry name" value="EF-hand"/>
    <property type="match status" value="1"/>
</dbReference>
<feature type="domain" description="UVR" evidence="3">
    <location>
        <begin position="622"/>
        <end position="657"/>
    </location>
</feature>